<evidence type="ECO:0000313" key="1">
    <source>
        <dbReference type="EMBL" id="QPK01431.1"/>
    </source>
</evidence>
<proteinExistence type="predicted"/>
<organism evidence="1">
    <name type="scientific">Enterobacter mori</name>
    <dbReference type="NCBI Taxonomy" id="539813"/>
    <lineage>
        <taxon>Bacteria</taxon>
        <taxon>Pseudomonadati</taxon>
        <taxon>Pseudomonadota</taxon>
        <taxon>Gammaproteobacteria</taxon>
        <taxon>Enterobacterales</taxon>
        <taxon>Enterobacteriaceae</taxon>
        <taxon>Enterobacter</taxon>
    </lineage>
</organism>
<protein>
    <submittedName>
        <fullName evidence="1">MafI family immunity protein</fullName>
    </submittedName>
</protein>
<sequence>MFGNRITQLAKGFEDRLDPDLIEGALDYIQYNEEPLAFEILCDHICEYDVAITSEEYERIVNLTKDMNLDIDDAPFKYLKQLVM</sequence>
<name>A0A7T0DXR8_9ENTR</name>
<dbReference type="AlphaFoldDB" id="A0A7T0DXR8"/>
<dbReference type="NCBIfam" id="NF033691">
    <property type="entry name" value="immunity_MafI"/>
    <property type="match status" value="1"/>
</dbReference>
<dbReference type="InterPro" id="IPR047880">
    <property type="entry name" value="MafI-like"/>
</dbReference>
<accession>A0A7T0DXR8</accession>
<gene>
    <name evidence="1" type="ORF">IDM36_04655</name>
</gene>
<reference evidence="1" key="1">
    <citation type="submission" date="2020-09" db="EMBL/GenBank/DDBJ databases">
        <title>First Report of a novel Colistin-Resistant species of Enterobacter cloacae complex Producing MCR-5 isolated from hospital sewage water.</title>
        <authorList>
            <person name="Zhou K."/>
        </authorList>
    </citation>
    <scope>NUCLEOTIDE SEQUENCE [LARGE SCALE GENOMIC DNA]</scope>
    <source>
        <strain evidence="1">HSW1412</strain>
    </source>
</reference>
<dbReference type="EMBL" id="CP061801">
    <property type="protein sequence ID" value="QPK01431.1"/>
    <property type="molecule type" value="Genomic_DNA"/>
</dbReference>